<evidence type="ECO:0008006" key="2">
    <source>
        <dbReference type="Google" id="ProtNLM"/>
    </source>
</evidence>
<evidence type="ECO:0000313" key="1">
    <source>
        <dbReference type="EMBL" id="CAA6820658.1"/>
    </source>
</evidence>
<dbReference type="InterPro" id="IPR008585">
    <property type="entry name" value="Gamma_PGA_hydro"/>
</dbReference>
<dbReference type="InterPro" id="IPR038128">
    <property type="entry name" value="Gamma_PGA_hydro_sf"/>
</dbReference>
<gene>
    <name evidence="1" type="ORF">HELGO_WM682</name>
</gene>
<sequence>MIMPDKYDNFKKLQENEAGNFEIECIDRGSHITIIAPHGGKIERKTTKIAKRIAGDSLNYYSFIGKKNSYNRDLHITSHKFDEPRALELVVKSEIIITIHGCANKWSKIDDNREIFIGGLDEGLISKFKDAMKDEFLPISFLKKFSGTEKKNICNRGINGKGVQFELTKAFREDVQLTNEFISNVRTCLEKFEKKS</sequence>
<proteinExistence type="predicted"/>
<dbReference type="EMBL" id="CACVAS010000107">
    <property type="protein sequence ID" value="CAA6820658.1"/>
    <property type="molecule type" value="Genomic_DNA"/>
</dbReference>
<protein>
    <recommendedName>
        <fullName evidence="2">Replication protein</fullName>
    </recommendedName>
</protein>
<reference evidence="1" key="1">
    <citation type="submission" date="2020-01" db="EMBL/GenBank/DDBJ databases">
        <authorList>
            <person name="Meier V. D."/>
            <person name="Meier V D."/>
        </authorList>
    </citation>
    <scope>NUCLEOTIDE SEQUENCE</scope>
    <source>
        <strain evidence="1">HLG_WM_MAG_01</strain>
    </source>
</reference>
<dbReference type="Gene3D" id="3.40.630.100">
    <property type="entry name" value="Poly-gamma-glutamate hydrolase, zinc-binding motif"/>
    <property type="match status" value="1"/>
</dbReference>
<dbReference type="Pfam" id="PF05908">
    <property type="entry name" value="Gamma_PGA_hydro"/>
    <property type="match status" value="1"/>
</dbReference>
<organism evidence="1">
    <name type="scientific">uncultured Sulfurovum sp</name>
    <dbReference type="NCBI Taxonomy" id="269237"/>
    <lineage>
        <taxon>Bacteria</taxon>
        <taxon>Pseudomonadati</taxon>
        <taxon>Campylobacterota</taxon>
        <taxon>Epsilonproteobacteria</taxon>
        <taxon>Campylobacterales</taxon>
        <taxon>Sulfurovaceae</taxon>
        <taxon>Sulfurovum</taxon>
        <taxon>environmental samples</taxon>
    </lineage>
</organism>
<accession>A0A6S6TWX5</accession>
<dbReference type="AlphaFoldDB" id="A0A6S6TWX5"/>
<name>A0A6S6TWX5_9BACT</name>